<dbReference type="AlphaFoldDB" id="A0A8T1TBE5"/>
<dbReference type="PANTHER" id="PTHR47166:SF1">
    <property type="entry name" value="ZINC FINGER PROTEIN 831"/>
    <property type="match status" value="1"/>
</dbReference>
<evidence type="ECO:0000313" key="2">
    <source>
        <dbReference type="Proteomes" id="UP000765507"/>
    </source>
</evidence>
<dbReference type="EMBL" id="JAHGAV010000017">
    <property type="protein sequence ID" value="KAG6938591.1"/>
    <property type="molecule type" value="Genomic_DNA"/>
</dbReference>
<proteinExistence type="predicted"/>
<keyword evidence="2" id="KW-1185">Reference proteome</keyword>
<protein>
    <submittedName>
        <fullName evidence="1">Zinc finger protein 831</fullName>
    </submittedName>
</protein>
<dbReference type="OrthoDB" id="6077919at2759"/>
<organism evidence="1 2">
    <name type="scientific">Chelydra serpentina</name>
    <name type="common">Snapping turtle</name>
    <name type="synonym">Testudo serpentina</name>
    <dbReference type="NCBI Taxonomy" id="8475"/>
    <lineage>
        <taxon>Eukaryota</taxon>
        <taxon>Metazoa</taxon>
        <taxon>Chordata</taxon>
        <taxon>Craniata</taxon>
        <taxon>Vertebrata</taxon>
        <taxon>Euteleostomi</taxon>
        <taxon>Archelosauria</taxon>
        <taxon>Testudinata</taxon>
        <taxon>Testudines</taxon>
        <taxon>Cryptodira</taxon>
        <taxon>Durocryptodira</taxon>
        <taxon>Americhelydia</taxon>
        <taxon>Chelydroidea</taxon>
        <taxon>Chelydridae</taxon>
        <taxon>Chelydra</taxon>
    </lineage>
</organism>
<dbReference type="Proteomes" id="UP000765507">
    <property type="component" value="Unassembled WGS sequence"/>
</dbReference>
<reference evidence="1 2" key="1">
    <citation type="journal article" date="2020" name="G3 (Bethesda)">
        <title>Draft Genome of the Common Snapping Turtle, Chelydra serpentina, a Model for Phenotypic Plasticity in Reptiles.</title>
        <authorList>
            <person name="Das D."/>
            <person name="Singh S.K."/>
            <person name="Bierstedt J."/>
            <person name="Erickson A."/>
            <person name="Galli G.L.J."/>
            <person name="Crossley D.A. 2nd"/>
            <person name="Rhen T."/>
        </authorList>
    </citation>
    <scope>NUCLEOTIDE SEQUENCE [LARGE SCALE GENOMIC DNA]</scope>
    <source>
        <strain evidence="1">KW</strain>
    </source>
</reference>
<evidence type="ECO:0000313" key="1">
    <source>
        <dbReference type="EMBL" id="KAG6938591.1"/>
    </source>
</evidence>
<comment type="caution">
    <text evidence="1">The sequence shown here is derived from an EMBL/GenBank/DDBJ whole genome shotgun (WGS) entry which is preliminary data.</text>
</comment>
<dbReference type="PANTHER" id="PTHR47166">
    <property type="entry name" value="ZINC FINGER PROTEIN 831"/>
    <property type="match status" value="1"/>
</dbReference>
<accession>A0A8T1TBE5</accession>
<feature type="non-terminal residue" evidence="1">
    <location>
        <position position="102"/>
    </location>
</feature>
<name>A0A8T1TBE5_CHESE</name>
<sequence length="102" mass="11070">MEAQRQPHSTVAIADQPVKVSSLQAAQGSSCIRQSPVIFQQEQALPQTIYLKALTIPLYHPIQSGCYQSNSQLAAGGSSINLDSSNMPLILNPLLHSERIDQ</sequence>
<gene>
    <name evidence="1" type="ORF">G0U57_005854</name>
</gene>